<feature type="transmembrane region" description="Helical" evidence="1">
    <location>
        <begin position="30"/>
        <end position="56"/>
    </location>
</feature>
<dbReference type="Gene3D" id="3.50.90.10">
    <property type="entry name" value="YerB-like"/>
    <property type="match status" value="1"/>
</dbReference>
<sequence>MKEINKGKIKTELKKIKKFKIKKGGLDEVAYVYFLAIIGFLIGFVLLVWIGLGYIAQNYGEKDNFVDNFIGEQIVEKDVECKKRRVLDGVCIEENEESMVQVVGVMIDNHPDARPQSGISKASIVYEASVEGGYTRYFALFPAFSNVSKVGPVRSVRPYFLDWSAEYGSMLYMHVGGSPDALDLIKSRNIFDLNEFFGDWYFWRTASRLAPHNTYTSAELWNNYLEDKEVSIVDEYKGWKFTKVEECEENCVENINIPFLYPSFIVDWKYLDGKYERYQAGIKDRDLEGGAFIADTIIVQKAKNEVIDDKGRRKIYTISEGEAIVFQKGNMIKGTWQKESLTGRTRFFDENGKEMGLNAGKIWVEVVPDTVEIVWK</sequence>
<protein>
    <recommendedName>
        <fullName evidence="6">DUF3048 domain-containing protein</fullName>
    </recommendedName>
</protein>
<accession>A0A2M7Z649</accession>
<dbReference type="InterPro" id="IPR021416">
    <property type="entry name" value="DUF3048_N"/>
</dbReference>
<dbReference type="SUPFAM" id="SSF159774">
    <property type="entry name" value="YerB-like"/>
    <property type="match status" value="1"/>
</dbReference>
<keyword evidence="1" id="KW-0472">Membrane</keyword>
<organism evidence="4 5">
    <name type="scientific">Candidatus Magasanikbacteria bacterium CG_4_9_14_3_um_filter_32_9</name>
    <dbReference type="NCBI Taxonomy" id="1974644"/>
    <lineage>
        <taxon>Bacteria</taxon>
        <taxon>Candidatus Magasanikiibacteriota</taxon>
    </lineage>
</organism>
<feature type="domain" description="DUF3048" evidence="2">
    <location>
        <begin position="95"/>
        <end position="229"/>
    </location>
</feature>
<name>A0A2M7Z649_9BACT</name>
<dbReference type="EMBL" id="PFVJ01000073">
    <property type="protein sequence ID" value="PJA89600.1"/>
    <property type="molecule type" value="Genomic_DNA"/>
</dbReference>
<evidence type="ECO:0000259" key="3">
    <source>
        <dbReference type="Pfam" id="PF17479"/>
    </source>
</evidence>
<reference evidence="5" key="1">
    <citation type="submission" date="2017-09" db="EMBL/GenBank/DDBJ databases">
        <title>Depth-based differentiation of microbial function through sediment-hosted aquifers and enrichment of novel symbionts in the deep terrestrial subsurface.</title>
        <authorList>
            <person name="Probst A.J."/>
            <person name="Ladd B."/>
            <person name="Jarett J.K."/>
            <person name="Geller-Mcgrath D.E."/>
            <person name="Sieber C.M.K."/>
            <person name="Emerson J.B."/>
            <person name="Anantharaman K."/>
            <person name="Thomas B.C."/>
            <person name="Malmstrom R."/>
            <person name="Stieglmeier M."/>
            <person name="Klingl A."/>
            <person name="Woyke T."/>
            <person name="Ryan C.M."/>
            <person name="Banfield J.F."/>
        </authorList>
    </citation>
    <scope>NUCLEOTIDE SEQUENCE [LARGE SCALE GENOMIC DNA]</scope>
</reference>
<evidence type="ECO:0000259" key="2">
    <source>
        <dbReference type="Pfam" id="PF11258"/>
    </source>
</evidence>
<keyword evidence="1" id="KW-1133">Transmembrane helix</keyword>
<evidence type="ECO:0008006" key="6">
    <source>
        <dbReference type="Google" id="ProtNLM"/>
    </source>
</evidence>
<dbReference type="AlphaFoldDB" id="A0A2M7Z649"/>
<dbReference type="Pfam" id="PF11258">
    <property type="entry name" value="DUF3048"/>
    <property type="match status" value="1"/>
</dbReference>
<comment type="caution">
    <text evidence="4">The sequence shown here is derived from an EMBL/GenBank/DDBJ whole genome shotgun (WGS) entry which is preliminary data.</text>
</comment>
<keyword evidence="1" id="KW-0812">Transmembrane</keyword>
<evidence type="ECO:0000313" key="4">
    <source>
        <dbReference type="EMBL" id="PJA89600.1"/>
    </source>
</evidence>
<dbReference type="InterPro" id="IPR023158">
    <property type="entry name" value="YerB-like_sf"/>
</dbReference>
<dbReference type="Pfam" id="PF17479">
    <property type="entry name" value="DUF3048_C"/>
    <property type="match status" value="1"/>
</dbReference>
<dbReference type="InterPro" id="IPR035328">
    <property type="entry name" value="DUF3048_C"/>
</dbReference>
<dbReference type="Proteomes" id="UP000230843">
    <property type="component" value="Unassembled WGS sequence"/>
</dbReference>
<feature type="domain" description="DUF3048" evidence="3">
    <location>
        <begin position="267"/>
        <end position="364"/>
    </location>
</feature>
<evidence type="ECO:0000313" key="5">
    <source>
        <dbReference type="Proteomes" id="UP000230843"/>
    </source>
</evidence>
<gene>
    <name evidence="4" type="ORF">CO137_03420</name>
</gene>
<evidence type="ECO:0000256" key="1">
    <source>
        <dbReference type="SAM" id="Phobius"/>
    </source>
</evidence>
<proteinExistence type="predicted"/>